<proteinExistence type="predicted"/>
<dbReference type="PATRIC" id="fig|568816.4.peg.1942"/>
<accession>G4Q4V5</accession>
<gene>
    <name evidence="1" type="ordered locus">Acin_2004</name>
</gene>
<evidence type="ECO:0000313" key="2">
    <source>
        <dbReference type="Proteomes" id="UP000007093"/>
    </source>
</evidence>
<dbReference type="EMBL" id="CP003058">
    <property type="protein sequence ID" value="AEQ23210.1"/>
    <property type="molecule type" value="Genomic_DNA"/>
</dbReference>
<dbReference type="InParanoid" id="G4Q4V5"/>
<dbReference type="KEGG" id="ain:Acin_2004"/>
<dbReference type="AlphaFoldDB" id="G4Q4V5"/>
<organism evidence="1 2">
    <name type="scientific">Acidaminococcus intestini (strain RyC-MR95)</name>
    <dbReference type="NCBI Taxonomy" id="568816"/>
    <lineage>
        <taxon>Bacteria</taxon>
        <taxon>Bacillati</taxon>
        <taxon>Bacillota</taxon>
        <taxon>Negativicutes</taxon>
        <taxon>Acidaminococcales</taxon>
        <taxon>Acidaminococcaceae</taxon>
        <taxon>Acidaminococcus</taxon>
    </lineage>
</organism>
<reference evidence="1 2" key="1">
    <citation type="journal article" date="2011" name="J. Bacteriol.">
        <title>Complete genome sequence of Acidaminococcus intestini RYC-MR95, a Gram-negative bacterium from the phylum Firmicutes.</title>
        <authorList>
            <person name="D'Auria G."/>
            <person name="Galan J.C."/>
            <person name="Rodriguez-Alcayna M."/>
            <person name="Moya A."/>
            <person name="Baquero F."/>
            <person name="Latorre A."/>
        </authorList>
    </citation>
    <scope>NUCLEOTIDE SEQUENCE [LARGE SCALE GENOMIC DNA]</scope>
    <source>
        <strain evidence="1 2">RyC-MR95</strain>
    </source>
</reference>
<dbReference type="eggNOG" id="ENOG502Z9QP">
    <property type="taxonomic scope" value="Bacteria"/>
</dbReference>
<evidence type="ECO:0000313" key="1">
    <source>
        <dbReference type="EMBL" id="AEQ23210.1"/>
    </source>
</evidence>
<protein>
    <submittedName>
        <fullName evidence="1">Uncharacterized protein</fullName>
    </submittedName>
</protein>
<name>G4Q4V5_ACIIR</name>
<dbReference type="Proteomes" id="UP000007093">
    <property type="component" value="Chromosome"/>
</dbReference>
<dbReference type="HOGENOM" id="CLU_1709305_0_0_9"/>
<sequence length="153" mass="17153">MKKEQYFNEIVGNFIQDAAMDSCPVLHKKADTKYRFLKGTRKIQPADASYLYANRDKKKFSHWIANRTEECDSYDAVAGWLHDNGIKNPCVDDACADLLEKIILSLMDGSTATSEISNDSCGLTCDISLIEDIEEKNKVASSPEFYAGPERSN</sequence>
<keyword evidence="2" id="KW-1185">Reference proteome</keyword>